<dbReference type="InterPro" id="IPR011044">
    <property type="entry name" value="Quino_amine_DH_bsu"/>
</dbReference>
<dbReference type="EMBL" id="CP025791">
    <property type="protein sequence ID" value="AUP78738.1"/>
    <property type="molecule type" value="Genomic_DNA"/>
</dbReference>
<name>A0A2K9PPI8_9FLAO</name>
<dbReference type="Proteomes" id="UP000235826">
    <property type="component" value="Chromosome"/>
</dbReference>
<gene>
    <name evidence="1" type="ORF">C1H87_08515</name>
</gene>
<dbReference type="KEGG" id="fek:C1H87_08515"/>
<dbReference type="RefSeq" id="WP_102755393.1">
    <property type="nucleotide sequence ID" value="NZ_CP025791.1"/>
</dbReference>
<dbReference type="SUPFAM" id="SSF50969">
    <property type="entry name" value="YVTN repeat-like/Quinoprotein amine dehydrogenase"/>
    <property type="match status" value="1"/>
</dbReference>
<dbReference type="AlphaFoldDB" id="A0A2K9PPI8"/>
<dbReference type="OrthoDB" id="1521841at2"/>
<evidence type="ECO:0008006" key="3">
    <source>
        <dbReference type="Google" id="ProtNLM"/>
    </source>
</evidence>
<sequence>MKLKYLFLLLVLIGIWSCDEKGVDYELVKVATPELMAKSDFRNSVAIVDPENIEELGKIYAYKNYIFVSDSKKGVHIIDNSNPESPQAIKHIKIPGNEDISVKNDFLYADSATDLLVFDISDMNSISLVERLKDVFNIYDYNIPIEAEAVDYGKIDLEDNIIVGWTITTEKRKKVDNRFIGIAFEDGAVVQSMAESVTGQGGSLARFQIVGNYLYTVGNYQMSIFNIQSLSSPVLENTQNAGWNIETMFQADDYLYLGSTNGMYIYSISNPSSPEYVSEFTHWEGCDPVVVDGDYAYLTLRGGNDCGQLESVLEVIDISKKETPTLAGRYELENPYGLGIKGSTLFVCDGTSGLKLFDKADPLKVKQINAYQDAQSKDVIPLENNLLMIGGNTLYQYDYIADGVELISSYSLR</sequence>
<evidence type="ECO:0000313" key="1">
    <source>
        <dbReference type="EMBL" id="AUP78738.1"/>
    </source>
</evidence>
<evidence type="ECO:0000313" key="2">
    <source>
        <dbReference type="Proteomes" id="UP000235826"/>
    </source>
</evidence>
<keyword evidence="2" id="KW-1185">Reference proteome</keyword>
<protein>
    <recommendedName>
        <fullName evidence="3">LVIVD repeat-containing protein</fullName>
    </recommendedName>
</protein>
<dbReference type="Pfam" id="PF08309">
    <property type="entry name" value="LVIVD"/>
    <property type="match status" value="4"/>
</dbReference>
<proteinExistence type="predicted"/>
<accession>A0A2K9PPI8</accession>
<organism evidence="1 2">
    <name type="scientific">Flavivirga eckloniae</name>
    <dbReference type="NCBI Taxonomy" id="1803846"/>
    <lineage>
        <taxon>Bacteria</taxon>
        <taxon>Pseudomonadati</taxon>
        <taxon>Bacteroidota</taxon>
        <taxon>Flavobacteriia</taxon>
        <taxon>Flavobacteriales</taxon>
        <taxon>Flavobacteriaceae</taxon>
        <taxon>Flavivirga</taxon>
    </lineage>
</organism>
<reference evidence="1 2" key="1">
    <citation type="submission" date="2018-01" db="EMBL/GenBank/DDBJ databases">
        <title>Complete genome sequence of Flavivirga eckloniae ECD14 isolated from seaweed Ecklonia cava.</title>
        <authorList>
            <person name="Lee J.H."/>
            <person name="Baik K.S."/>
            <person name="Seong C.N."/>
        </authorList>
    </citation>
    <scope>NUCLEOTIDE SEQUENCE [LARGE SCALE GENOMIC DNA]</scope>
    <source>
        <strain evidence="1 2">ECD14</strain>
    </source>
</reference>
<dbReference type="InterPro" id="IPR013211">
    <property type="entry name" value="LVIVD"/>
</dbReference>